<keyword evidence="3" id="KW-1185">Reference proteome</keyword>
<dbReference type="EMBL" id="CP003382">
    <property type="protein sequence ID" value="AFZ67123.1"/>
    <property type="molecule type" value="Genomic_DNA"/>
</dbReference>
<dbReference type="Proteomes" id="UP000010467">
    <property type="component" value="Chromosome"/>
</dbReference>
<evidence type="ECO:0000313" key="3">
    <source>
        <dbReference type="Proteomes" id="UP000010467"/>
    </source>
</evidence>
<dbReference type="KEGG" id="dpd:Deipe_1582"/>
<accession>K9ZZS8</accession>
<evidence type="ECO:0000313" key="2">
    <source>
        <dbReference type="EMBL" id="AFZ67123.1"/>
    </source>
</evidence>
<gene>
    <name evidence="2" type="ordered locus">Deipe_1582</name>
</gene>
<dbReference type="PATRIC" id="fig|937777.3.peg.1584"/>
<dbReference type="AlphaFoldDB" id="K9ZZS8"/>
<sequence>MSGVQRDVRHERDAMTPELSIDALLEDVAERAARKAIAETAPATAQLTPDDDGVFTVQQLGEYLQIGKSAVYALVHSAEFLTIVKVTRVGNRTLIPRWHVRRWLDQGGHVTPEPMPETARLKLTAPAPKGVRQRHAR</sequence>
<dbReference type="STRING" id="937777.Deipe_1582"/>
<dbReference type="Pfam" id="PF12728">
    <property type="entry name" value="HTH_17"/>
    <property type="match status" value="1"/>
</dbReference>
<feature type="domain" description="Helix-turn-helix" evidence="1">
    <location>
        <begin position="55"/>
        <end position="106"/>
    </location>
</feature>
<organism evidence="2 3">
    <name type="scientific">Deinococcus peraridilitoris (strain DSM 19664 / LMG 22246 / CIP 109416 / KR-200)</name>
    <dbReference type="NCBI Taxonomy" id="937777"/>
    <lineage>
        <taxon>Bacteria</taxon>
        <taxon>Thermotogati</taxon>
        <taxon>Deinococcota</taxon>
        <taxon>Deinococci</taxon>
        <taxon>Deinococcales</taxon>
        <taxon>Deinococcaceae</taxon>
        <taxon>Deinococcus</taxon>
    </lineage>
</organism>
<reference evidence="3" key="1">
    <citation type="submission" date="2012-03" db="EMBL/GenBank/DDBJ databases">
        <title>Complete sequence of chromosome of Deinococcus peraridilitoris DSM 19664.</title>
        <authorList>
            <person name="Lucas S."/>
            <person name="Copeland A."/>
            <person name="Lapidus A."/>
            <person name="Glavina del Rio T."/>
            <person name="Dalin E."/>
            <person name="Tice H."/>
            <person name="Bruce D."/>
            <person name="Goodwin L."/>
            <person name="Pitluck S."/>
            <person name="Peters L."/>
            <person name="Mikhailova N."/>
            <person name="Lu M."/>
            <person name="Kyrpides N."/>
            <person name="Mavromatis K."/>
            <person name="Ivanova N."/>
            <person name="Brettin T."/>
            <person name="Detter J.C."/>
            <person name="Han C."/>
            <person name="Larimer F."/>
            <person name="Land M."/>
            <person name="Hauser L."/>
            <person name="Markowitz V."/>
            <person name="Cheng J.-F."/>
            <person name="Hugenholtz P."/>
            <person name="Woyke T."/>
            <person name="Wu D."/>
            <person name="Pukall R."/>
            <person name="Steenblock K."/>
            <person name="Brambilla E."/>
            <person name="Klenk H.-P."/>
            <person name="Eisen J.A."/>
        </authorList>
    </citation>
    <scope>NUCLEOTIDE SEQUENCE [LARGE SCALE GENOMIC DNA]</scope>
    <source>
        <strain evidence="3">DSM 19664 / LMG 22246 / CIP 109416 / KR-200</strain>
    </source>
</reference>
<dbReference type="InterPro" id="IPR041657">
    <property type="entry name" value="HTH_17"/>
</dbReference>
<dbReference type="RefSeq" id="WP_015235431.1">
    <property type="nucleotide sequence ID" value="NC_019793.1"/>
</dbReference>
<proteinExistence type="predicted"/>
<protein>
    <recommendedName>
        <fullName evidence="1">Helix-turn-helix domain-containing protein</fullName>
    </recommendedName>
</protein>
<name>K9ZZS8_DEIPD</name>
<dbReference type="HOGENOM" id="CLU_2011512_0_0_0"/>
<evidence type="ECO:0000259" key="1">
    <source>
        <dbReference type="Pfam" id="PF12728"/>
    </source>
</evidence>